<dbReference type="Gene3D" id="2.60.120.330">
    <property type="entry name" value="B-lactam Antibiotic, Isopenicillin N Synthase, Chain"/>
    <property type="match status" value="2"/>
</dbReference>
<dbReference type="OrthoDB" id="8249012at2759"/>
<proteinExistence type="predicted"/>
<evidence type="ECO:0000313" key="3">
    <source>
        <dbReference type="Proteomes" id="UP000094065"/>
    </source>
</evidence>
<dbReference type="Pfam" id="PF07350">
    <property type="entry name" value="Gig2-like"/>
    <property type="match status" value="2"/>
</dbReference>
<protein>
    <submittedName>
        <fullName evidence="2">Uncharacterized protein</fullName>
    </submittedName>
</protein>
<dbReference type="InterPro" id="IPR027443">
    <property type="entry name" value="IPNS-like_sf"/>
</dbReference>
<name>A0A1E3H8T4_9TREE</name>
<dbReference type="RefSeq" id="XP_018988689.1">
    <property type="nucleotide sequence ID" value="XM_019143026.1"/>
</dbReference>
<dbReference type="GeneID" id="30159494"/>
<evidence type="ECO:0000256" key="1">
    <source>
        <dbReference type="SAM" id="MobiDB-lite"/>
    </source>
</evidence>
<organism evidence="2 3">
    <name type="scientific">Cryptococcus amylolentus CBS 6039</name>
    <dbReference type="NCBI Taxonomy" id="1295533"/>
    <lineage>
        <taxon>Eukaryota</taxon>
        <taxon>Fungi</taxon>
        <taxon>Dikarya</taxon>
        <taxon>Basidiomycota</taxon>
        <taxon>Agaricomycotina</taxon>
        <taxon>Tremellomycetes</taxon>
        <taxon>Tremellales</taxon>
        <taxon>Cryptococcaceae</taxon>
        <taxon>Cryptococcus</taxon>
    </lineage>
</organism>
<feature type="compositionally biased region" description="Low complexity" evidence="1">
    <location>
        <begin position="1"/>
        <end position="24"/>
    </location>
</feature>
<dbReference type="SUPFAM" id="SSF51197">
    <property type="entry name" value="Clavaminate synthase-like"/>
    <property type="match status" value="1"/>
</dbReference>
<reference evidence="2 3" key="1">
    <citation type="submission" date="2016-06" db="EMBL/GenBank/DDBJ databases">
        <title>Evolution of pathogenesis and genome organization in the Tremellales.</title>
        <authorList>
            <person name="Cuomo C."/>
            <person name="Litvintseva A."/>
            <person name="Heitman J."/>
            <person name="Chen Y."/>
            <person name="Sun S."/>
            <person name="Springer D."/>
            <person name="Dromer F."/>
            <person name="Young S."/>
            <person name="Zeng Q."/>
            <person name="Chapman S."/>
            <person name="Gujja S."/>
            <person name="Saif S."/>
            <person name="Birren B."/>
        </authorList>
    </citation>
    <scope>NUCLEOTIDE SEQUENCE [LARGE SCALE GENOMIC DNA]</scope>
    <source>
        <strain evidence="2 3">CBS 6039</strain>
    </source>
</reference>
<feature type="compositionally biased region" description="Polar residues" evidence="1">
    <location>
        <begin position="50"/>
        <end position="62"/>
    </location>
</feature>
<keyword evidence="3" id="KW-1185">Reference proteome</keyword>
<comment type="caution">
    <text evidence="2">The sequence shown here is derived from an EMBL/GenBank/DDBJ whole genome shotgun (WGS) entry which is preliminary data.</text>
</comment>
<dbReference type="Proteomes" id="UP000094065">
    <property type="component" value="Unassembled WGS sequence"/>
</dbReference>
<dbReference type="PANTHER" id="PTHR30613">
    <property type="entry name" value="UNCHARACTERIZED PROTEIN YBIU-RELATED"/>
    <property type="match status" value="1"/>
</dbReference>
<dbReference type="PANTHER" id="PTHR30613:SF1">
    <property type="entry name" value="DUF1479 DOMAIN PROTEIN (AFU_ORTHOLOGUE AFUA_5G09280)"/>
    <property type="match status" value="1"/>
</dbReference>
<accession>A0A1E3H8T4</accession>
<dbReference type="AlphaFoldDB" id="A0A1E3H8T4"/>
<dbReference type="InterPro" id="IPR010856">
    <property type="entry name" value="Gig2-like"/>
</dbReference>
<gene>
    <name evidence="2" type="ORF">L202_08185</name>
</gene>
<dbReference type="EMBL" id="AWGJ01000014">
    <property type="protein sequence ID" value="ODN72748.1"/>
    <property type="molecule type" value="Genomic_DNA"/>
</dbReference>
<evidence type="ECO:0000313" key="2">
    <source>
        <dbReference type="EMBL" id="ODN72748.1"/>
    </source>
</evidence>
<feature type="region of interest" description="Disordered" evidence="1">
    <location>
        <begin position="1"/>
        <end position="66"/>
    </location>
</feature>
<sequence>MTIRRLLTSLASHPPSPTSTSAPAVSRLIPPYHHTHNPATPPTLRPPYSYSASHLQALPSGQNGKGKTLKASVNYEIVKQQQHEVGVDGWTAWAEGVLTDEAKRAEVERLWAETLVGLENVKVSGNQIPQITFHSLASHLSSPSTIDAIRQTGSVVIRDVVPDAQAINWAKEVLQGIEDVDGRSIYWHPALLSARADPSIISATAQISRALLPTEEIYLKADTVREGLSPLPARLAPASNGNPWGADRALGASLALTPTLGAAAAAAGGGGMGLETRVPPTVHAATYTLLHPLFRPHKSKISFYNAADYLKADNWFLSPPSSTSNSISSLQGGYDLPHLKGTEVSLPPLFPGDLILYHTALPFFPSPSFTYAQQASGQIFLPLNPVEKLAKGSTEWVTKQKEAFEHGLPPPDASASASFVVDGEGLFVKEAEGEKSDIPSRAGREVMGY</sequence>